<organism evidence="5 6">
    <name type="scientific">Caenorhabditis auriculariae</name>
    <dbReference type="NCBI Taxonomy" id="2777116"/>
    <lineage>
        <taxon>Eukaryota</taxon>
        <taxon>Metazoa</taxon>
        <taxon>Ecdysozoa</taxon>
        <taxon>Nematoda</taxon>
        <taxon>Chromadorea</taxon>
        <taxon>Rhabditida</taxon>
        <taxon>Rhabditina</taxon>
        <taxon>Rhabditomorpha</taxon>
        <taxon>Rhabditoidea</taxon>
        <taxon>Rhabditidae</taxon>
        <taxon>Peloderinae</taxon>
        <taxon>Caenorhabditis</taxon>
    </lineage>
</organism>
<dbReference type="Pfam" id="PF01290">
    <property type="entry name" value="Thymosin"/>
    <property type="match status" value="3"/>
</dbReference>
<evidence type="ECO:0000256" key="1">
    <source>
        <dbReference type="ARBA" id="ARBA00004245"/>
    </source>
</evidence>
<accession>A0A8S1GWL6</accession>
<dbReference type="GO" id="GO:0005829">
    <property type="term" value="C:cytosol"/>
    <property type="evidence" value="ECO:0007669"/>
    <property type="project" value="TreeGrafter"/>
</dbReference>
<dbReference type="AlphaFoldDB" id="A0A8S1GWL6"/>
<comment type="subcellular location">
    <subcellularLocation>
        <location evidence="1">Cytoplasm</location>
        <location evidence="1">Cytoskeleton</location>
    </subcellularLocation>
</comment>
<gene>
    <name evidence="5" type="ORF">CAUJ_LOCUS3333</name>
</gene>
<keyword evidence="3" id="KW-0963">Cytoplasm</keyword>
<dbReference type="InterPro" id="IPR001152">
    <property type="entry name" value="Beta-thymosin"/>
</dbReference>
<keyword evidence="6" id="KW-1185">Reference proteome</keyword>
<dbReference type="PANTHER" id="PTHR20940:SF1">
    <property type="entry name" value="CIBOULOT, ISOFORM A"/>
    <property type="match status" value="1"/>
</dbReference>
<evidence type="ECO:0000256" key="4">
    <source>
        <dbReference type="ARBA" id="ARBA00023212"/>
    </source>
</evidence>
<evidence type="ECO:0008006" key="7">
    <source>
        <dbReference type="Google" id="ProtNLM"/>
    </source>
</evidence>
<keyword evidence="4" id="KW-0206">Cytoskeleton</keyword>
<name>A0A8S1GWL6_9PELO</name>
<dbReference type="InterPro" id="IPR038386">
    <property type="entry name" value="Beta-thymosin_sf"/>
</dbReference>
<comment type="caution">
    <text evidence="5">The sequence shown here is derived from an EMBL/GenBank/DDBJ whole genome shotgun (WGS) entry which is preliminary data.</text>
</comment>
<protein>
    <recommendedName>
        <fullName evidence="7">Thymosin beta</fullName>
    </recommendedName>
</protein>
<evidence type="ECO:0000313" key="6">
    <source>
        <dbReference type="Proteomes" id="UP000835052"/>
    </source>
</evidence>
<comment type="similarity">
    <text evidence="2">Belongs to the thymosin beta family.</text>
</comment>
<reference evidence="5" key="1">
    <citation type="submission" date="2020-10" db="EMBL/GenBank/DDBJ databases">
        <authorList>
            <person name="Kikuchi T."/>
        </authorList>
    </citation>
    <scope>NUCLEOTIDE SEQUENCE</scope>
    <source>
        <strain evidence="5">NKZ352</strain>
    </source>
</reference>
<dbReference type="GO" id="GO:0003785">
    <property type="term" value="F:actin monomer binding"/>
    <property type="evidence" value="ECO:0007669"/>
    <property type="project" value="InterPro"/>
</dbReference>
<dbReference type="FunFam" id="1.20.5.520:FF:000001">
    <property type="entry name" value="Thymosin beta"/>
    <property type="match status" value="2"/>
</dbReference>
<dbReference type="GO" id="GO:0005856">
    <property type="term" value="C:cytoskeleton"/>
    <property type="evidence" value="ECO:0007669"/>
    <property type="project" value="UniProtKB-SubCell"/>
</dbReference>
<dbReference type="OrthoDB" id="2151618at2759"/>
<dbReference type="GO" id="GO:0007015">
    <property type="term" value="P:actin filament organization"/>
    <property type="evidence" value="ECO:0007669"/>
    <property type="project" value="InterPro"/>
</dbReference>
<sequence length="151" mass="17188">MAALAELPKLPEEISDSLISKGKELRKVETSEKNVLPTKEDVEEEKKHVEMITGIEKFDNSQLKTIETAEKVVLPTSEDIKAERQHLELTKNIESFTPEKLKHTETHEKNMLPSKTDIAREKTLDLTTSFDKTTLKHVEPIIKTQVEVIDA</sequence>
<evidence type="ECO:0000256" key="2">
    <source>
        <dbReference type="ARBA" id="ARBA00009511"/>
    </source>
</evidence>
<evidence type="ECO:0000256" key="3">
    <source>
        <dbReference type="ARBA" id="ARBA00022490"/>
    </source>
</evidence>
<dbReference type="Gene3D" id="1.20.5.520">
    <property type="entry name" value="Single helix bin"/>
    <property type="match status" value="3"/>
</dbReference>
<proteinExistence type="inferred from homology"/>
<dbReference type="EMBL" id="CAJGYM010000006">
    <property type="protein sequence ID" value="CAD6187414.1"/>
    <property type="molecule type" value="Genomic_DNA"/>
</dbReference>
<dbReference type="Proteomes" id="UP000835052">
    <property type="component" value="Unassembled WGS sequence"/>
</dbReference>
<dbReference type="PANTHER" id="PTHR20940">
    <property type="entry name" value="TETRA THYMOSIN"/>
    <property type="match status" value="1"/>
</dbReference>
<dbReference type="SMART" id="SM00152">
    <property type="entry name" value="THY"/>
    <property type="match status" value="3"/>
</dbReference>
<evidence type="ECO:0000313" key="5">
    <source>
        <dbReference type="EMBL" id="CAD6187414.1"/>
    </source>
</evidence>